<dbReference type="Pfam" id="PF19420">
    <property type="entry name" value="DDAH_eukar"/>
    <property type="match status" value="1"/>
</dbReference>
<proteinExistence type="predicted"/>
<dbReference type="Proteomes" id="UP001211872">
    <property type="component" value="Chromosome"/>
</dbReference>
<dbReference type="SUPFAM" id="SSF55909">
    <property type="entry name" value="Pentein"/>
    <property type="match status" value="1"/>
</dbReference>
<dbReference type="PANTHER" id="PTHR43224:SF1">
    <property type="entry name" value="AMIDINOTRANSFERASE"/>
    <property type="match status" value="1"/>
</dbReference>
<dbReference type="PIRSF" id="PIRSF028188">
    <property type="entry name" value="Amdntrnsf_FN0238"/>
    <property type="match status" value="1"/>
</dbReference>
<sequence length="307" mass="33021">MQSASIVLMVRPASFGFNLETAPSNSFQQLMAGHTPAELQARAVAEFDAAVAQLRAHGLRVLVFEDVPTPARPDAVFPNNWLTLHADGRVLLYPMCAPNRRLERRPDLVAVLAQQFAVTEVLDYSAREEQAVFLEGTGSIIFDHEHRVAYAGLSPRTDAALLAEVCAELGYRPVAFRAQDAQGQEIYHTNVLLSIGPGFAVVCLESIRAAAERAAVVASLQETGHEIVDITLAQVARFAGNMLALQPAAGPVLLALSQNAHDALTPAQRHTLSAYATLLPLSIPTIETIGGGSVRCMLAEVFLPERV</sequence>
<accession>A0ABY7PRI4</accession>
<protein>
    <submittedName>
        <fullName evidence="1">Arginine deiminase-related protein</fullName>
    </submittedName>
</protein>
<keyword evidence="2" id="KW-1185">Reference proteome</keyword>
<dbReference type="InterPro" id="IPR014541">
    <property type="entry name" value="Amdntrnsf_FN0238"/>
</dbReference>
<organism evidence="1 2">
    <name type="scientific">Hymenobacter yonginensis</name>
    <dbReference type="NCBI Taxonomy" id="748197"/>
    <lineage>
        <taxon>Bacteria</taxon>
        <taxon>Pseudomonadati</taxon>
        <taxon>Bacteroidota</taxon>
        <taxon>Cytophagia</taxon>
        <taxon>Cytophagales</taxon>
        <taxon>Hymenobacteraceae</taxon>
        <taxon>Hymenobacter</taxon>
    </lineage>
</organism>
<name>A0ABY7PRI4_9BACT</name>
<dbReference type="EMBL" id="CP115396">
    <property type="protein sequence ID" value="WBO85449.1"/>
    <property type="molecule type" value="Genomic_DNA"/>
</dbReference>
<dbReference type="NCBIfam" id="NF046062">
    <property type="entry name" value="citrull_CtlX"/>
    <property type="match status" value="1"/>
</dbReference>
<gene>
    <name evidence="1" type="ORF">O9Z63_04210</name>
</gene>
<reference evidence="1 2" key="1">
    <citation type="journal article" date="2011" name="Int. J. Syst. Evol. Microbiol.">
        <title>Hymenobacter yonginensis sp. nov., isolated from a mesotrophic artificial lake.</title>
        <authorList>
            <person name="Joung Y."/>
            <person name="Cho S.H."/>
            <person name="Kim H."/>
            <person name="Kim S.B."/>
            <person name="Joh K."/>
        </authorList>
    </citation>
    <scope>NUCLEOTIDE SEQUENCE [LARGE SCALE GENOMIC DNA]</scope>
    <source>
        <strain evidence="1 2">KCTC 22745</strain>
    </source>
</reference>
<dbReference type="RefSeq" id="WP_270128056.1">
    <property type="nucleotide sequence ID" value="NZ_CP115396.1"/>
</dbReference>
<dbReference type="PANTHER" id="PTHR43224">
    <property type="entry name" value="AMIDINOTRANSFERASE"/>
    <property type="match status" value="1"/>
</dbReference>
<dbReference type="Gene3D" id="3.75.10.10">
    <property type="entry name" value="L-arginine/glycine Amidinotransferase, Chain A"/>
    <property type="match status" value="1"/>
</dbReference>
<evidence type="ECO:0000313" key="2">
    <source>
        <dbReference type="Proteomes" id="UP001211872"/>
    </source>
</evidence>
<evidence type="ECO:0000313" key="1">
    <source>
        <dbReference type="EMBL" id="WBO85449.1"/>
    </source>
</evidence>